<evidence type="ECO:0000256" key="6">
    <source>
        <dbReference type="RuleBase" id="RU000682"/>
    </source>
</evidence>
<keyword evidence="4 5" id="KW-0539">Nucleus</keyword>
<feature type="region of interest" description="Disordered" evidence="7">
    <location>
        <begin position="163"/>
        <end position="183"/>
    </location>
</feature>
<dbReference type="InterPro" id="IPR009057">
    <property type="entry name" value="Homeodomain-like_sf"/>
</dbReference>
<sequence>MENLQNLFTPSLEDLLSKIQYTTPSASKKHRKKSMLADDNNTSHRKKRNRITFDASQVDEMEKVFAENQYPDAISRDELATRIRLHEERVQIWFQNRRAKYRRELRHTYHPYEPPKEEEFPFLKKKASVSEIPPSTVDKEETPINPEESSTTAFNFLFDASAQKEEKCPPSPSTETSAAGSETEIFDQLNSEKANLLMWALSSLFNVQPEVTRS</sequence>
<feature type="region of interest" description="Disordered" evidence="7">
    <location>
        <begin position="23"/>
        <end position="47"/>
    </location>
</feature>
<keyword evidence="2 5" id="KW-0238">DNA-binding</keyword>
<dbReference type="OMA" id="KANLLMW"/>
<dbReference type="PANTHER" id="PTHR24329:SF552">
    <property type="entry name" value="HOMEOBOX DOMAIN-CONTAINING PROTEIN"/>
    <property type="match status" value="1"/>
</dbReference>
<evidence type="ECO:0000256" key="3">
    <source>
        <dbReference type="ARBA" id="ARBA00023155"/>
    </source>
</evidence>
<organism evidence="9 10">
    <name type="scientific">Caenorhabditis japonica</name>
    <dbReference type="NCBI Taxonomy" id="281687"/>
    <lineage>
        <taxon>Eukaryota</taxon>
        <taxon>Metazoa</taxon>
        <taxon>Ecdysozoa</taxon>
        <taxon>Nematoda</taxon>
        <taxon>Chromadorea</taxon>
        <taxon>Rhabditida</taxon>
        <taxon>Rhabditina</taxon>
        <taxon>Rhabditomorpha</taxon>
        <taxon>Rhabditoidea</taxon>
        <taxon>Rhabditidae</taxon>
        <taxon>Peloderinae</taxon>
        <taxon>Caenorhabditis</taxon>
    </lineage>
</organism>
<dbReference type="FunFam" id="1.10.10.60:FF:000679">
    <property type="entry name" value="Homeobox protein aristaless"/>
    <property type="match status" value="1"/>
</dbReference>
<keyword evidence="3 5" id="KW-0371">Homeobox</keyword>
<evidence type="ECO:0000256" key="2">
    <source>
        <dbReference type="ARBA" id="ARBA00023125"/>
    </source>
</evidence>
<dbReference type="PROSITE" id="PS00027">
    <property type="entry name" value="HOMEOBOX_1"/>
    <property type="match status" value="1"/>
</dbReference>
<dbReference type="GO" id="GO:0000977">
    <property type="term" value="F:RNA polymerase II transcription regulatory region sequence-specific DNA binding"/>
    <property type="evidence" value="ECO:0007669"/>
    <property type="project" value="TreeGrafter"/>
</dbReference>
<dbReference type="PROSITE" id="PS50071">
    <property type="entry name" value="HOMEOBOX_2"/>
    <property type="match status" value="1"/>
</dbReference>
<dbReference type="InterPro" id="IPR001356">
    <property type="entry name" value="HD"/>
</dbReference>
<feature type="DNA-binding region" description="Homeobox" evidence="5">
    <location>
        <begin position="46"/>
        <end position="105"/>
    </location>
</feature>
<dbReference type="GO" id="GO:0005634">
    <property type="term" value="C:nucleus"/>
    <property type="evidence" value="ECO:0007669"/>
    <property type="project" value="UniProtKB-SubCell"/>
</dbReference>
<evidence type="ECO:0000313" key="9">
    <source>
        <dbReference type="EnsemblMetazoa" id="CJA11788a.1"/>
    </source>
</evidence>
<evidence type="ECO:0000256" key="7">
    <source>
        <dbReference type="SAM" id="MobiDB-lite"/>
    </source>
</evidence>
<accession>A0A8R1DTJ2</accession>
<reference evidence="10" key="1">
    <citation type="submission" date="2010-08" db="EMBL/GenBank/DDBJ databases">
        <authorList>
            <consortium name="Caenorhabditis japonica Sequencing Consortium"/>
            <person name="Wilson R.K."/>
        </authorList>
    </citation>
    <scope>NUCLEOTIDE SEQUENCE [LARGE SCALE GENOMIC DNA]</scope>
    <source>
        <strain evidence="10">DF5081</strain>
    </source>
</reference>
<dbReference type="Pfam" id="PF00046">
    <property type="entry name" value="Homeodomain"/>
    <property type="match status" value="1"/>
</dbReference>
<evidence type="ECO:0000313" key="10">
    <source>
        <dbReference type="Proteomes" id="UP000005237"/>
    </source>
</evidence>
<dbReference type="PANTHER" id="PTHR24329">
    <property type="entry name" value="HOMEOBOX PROTEIN ARISTALESS"/>
    <property type="match status" value="1"/>
</dbReference>
<protein>
    <submittedName>
        <fullName evidence="9">Homeobox domain-containing protein</fullName>
    </submittedName>
</protein>
<comment type="subcellular location">
    <subcellularLocation>
        <location evidence="1 5 6">Nucleus</location>
    </subcellularLocation>
</comment>
<evidence type="ECO:0000259" key="8">
    <source>
        <dbReference type="PROSITE" id="PS50071"/>
    </source>
</evidence>
<evidence type="ECO:0000256" key="4">
    <source>
        <dbReference type="ARBA" id="ARBA00023242"/>
    </source>
</evidence>
<dbReference type="SUPFAM" id="SSF46689">
    <property type="entry name" value="Homeodomain-like"/>
    <property type="match status" value="1"/>
</dbReference>
<dbReference type="GO" id="GO:0000981">
    <property type="term" value="F:DNA-binding transcription factor activity, RNA polymerase II-specific"/>
    <property type="evidence" value="ECO:0007669"/>
    <property type="project" value="InterPro"/>
</dbReference>
<dbReference type="InterPro" id="IPR017970">
    <property type="entry name" value="Homeobox_CS"/>
</dbReference>
<feature type="domain" description="Homeobox" evidence="8">
    <location>
        <begin position="44"/>
        <end position="104"/>
    </location>
</feature>
<evidence type="ECO:0000256" key="1">
    <source>
        <dbReference type="ARBA" id="ARBA00004123"/>
    </source>
</evidence>
<keyword evidence="10" id="KW-1185">Reference proteome</keyword>
<dbReference type="Proteomes" id="UP000005237">
    <property type="component" value="Unassembled WGS sequence"/>
</dbReference>
<dbReference type="AlphaFoldDB" id="A0A8R1DTJ2"/>
<dbReference type="CDD" id="cd00086">
    <property type="entry name" value="homeodomain"/>
    <property type="match status" value="1"/>
</dbReference>
<dbReference type="SMART" id="SM00389">
    <property type="entry name" value="HOX"/>
    <property type="match status" value="1"/>
</dbReference>
<dbReference type="Gene3D" id="1.10.10.60">
    <property type="entry name" value="Homeodomain-like"/>
    <property type="match status" value="1"/>
</dbReference>
<dbReference type="InterPro" id="IPR050649">
    <property type="entry name" value="Paired_Homeobox_TFs"/>
</dbReference>
<evidence type="ECO:0000256" key="5">
    <source>
        <dbReference type="PROSITE-ProRule" id="PRU00108"/>
    </source>
</evidence>
<feature type="region of interest" description="Disordered" evidence="7">
    <location>
        <begin position="133"/>
        <end position="152"/>
    </location>
</feature>
<reference evidence="9" key="2">
    <citation type="submission" date="2022-06" db="UniProtKB">
        <authorList>
            <consortium name="EnsemblMetazoa"/>
        </authorList>
    </citation>
    <scope>IDENTIFICATION</scope>
    <source>
        <strain evidence="9">DF5081</strain>
    </source>
</reference>
<name>A0A8R1DTJ2_CAEJA</name>
<proteinExistence type="predicted"/>
<dbReference type="EnsemblMetazoa" id="CJA11788a.1">
    <property type="protein sequence ID" value="CJA11788a.1"/>
    <property type="gene ID" value="WBGene00130992"/>
</dbReference>
<dbReference type="GO" id="GO:0030182">
    <property type="term" value="P:neuron differentiation"/>
    <property type="evidence" value="ECO:0007669"/>
    <property type="project" value="UniProtKB-ARBA"/>
</dbReference>